<feature type="disulfide bond" description="Redox-active" evidence="8">
    <location>
        <begin position="38"/>
        <end position="41"/>
    </location>
</feature>
<evidence type="ECO:0000256" key="3">
    <source>
        <dbReference type="ARBA" id="ARBA00022982"/>
    </source>
</evidence>
<name>A0A1W2BVY1_9BURK</name>
<feature type="domain" description="Thioredoxin" evidence="9">
    <location>
        <begin position="1"/>
        <end position="114"/>
    </location>
</feature>
<dbReference type="Gene3D" id="3.40.30.10">
    <property type="entry name" value="Glutaredoxin"/>
    <property type="match status" value="1"/>
</dbReference>
<evidence type="ECO:0000256" key="7">
    <source>
        <dbReference type="PIRSR" id="PIRSR000077-1"/>
    </source>
</evidence>
<feature type="active site" description="Nucleophile" evidence="7">
    <location>
        <position position="41"/>
    </location>
</feature>
<dbReference type="PROSITE" id="PS00194">
    <property type="entry name" value="THIOREDOXIN_1"/>
    <property type="match status" value="1"/>
</dbReference>
<dbReference type="CDD" id="cd02947">
    <property type="entry name" value="TRX_family"/>
    <property type="match status" value="1"/>
</dbReference>
<dbReference type="SUPFAM" id="SSF52833">
    <property type="entry name" value="Thioredoxin-like"/>
    <property type="match status" value="1"/>
</dbReference>
<keyword evidence="3" id="KW-0249">Electron transport</keyword>
<dbReference type="Proteomes" id="UP000192708">
    <property type="component" value="Unassembled WGS sequence"/>
</dbReference>
<dbReference type="InterPro" id="IPR013766">
    <property type="entry name" value="Thioredoxin_domain"/>
</dbReference>
<gene>
    <name evidence="10" type="ORF">SAMN06296008_1164</name>
</gene>
<evidence type="ECO:0000256" key="5">
    <source>
        <dbReference type="ARBA" id="ARBA00023284"/>
    </source>
</evidence>
<protein>
    <recommendedName>
        <fullName evidence="6">Thioredoxin</fullName>
    </recommendedName>
</protein>
<accession>A0A1W2BVY1</accession>
<comment type="similarity">
    <text evidence="1 6">Belongs to the thioredoxin family.</text>
</comment>
<evidence type="ECO:0000313" key="11">
    <source>
        <dbReference type="Proteomes" id="UP000192708"/>
    </source>
</evidence>
<dbReference type="EMBL" id="FWXJ01000016">
    <property type="protein sequence ID" value="SMC76866.1"/>
    <property type="molecule type" value="Genomic_DNA"/>
</dbReference>
<keyword evidence="11" id="KW-1185">Reference proteome</keyword>
<dbReference type="GO" id="GO:0045454">
    <property type="term" value="P:cell redox homeostasis"/>
    <property type="evidence" value="ECO:0007669"/>
    <property type="project" value="TreeGrafter"/>
</dbReference>
<dbReference type="InterPro" id="IPR036249">
    <property type="entry name" value="Thioredoxin-like_sf"/>
</dbReference>
<feature type="site" description="Contributes to redox potential value" evidence="7">
    <location>
        <position position="39"/>
    </location>
</feature>
<reference evidence="10 11" key="1">
    <citation type="submission" date="2017-04" db="EMBL/GenBank/DDBJ databases">
        <authorList>
            <person name="Afonso C.L."/>
            <person name="Miller P.J."/>
            <person name="Scott M.A."/>
            <person name="Spackman E."/>
            <person name="Goraichik I."/>
            <person name="Dimitrov K.M."/>
            <person name="Suarez D.L."/>
            <person name="Swayne D.E."/>
        </authorList>
    </citation>
    <scope>NUCLEOTIDE SEQUENCE [LARGE SCALE GENOMIC DNA]</scope>
    <source>
        <strain evidence="10 11">VK13</strain>
    </source>
</reference>
<dbReference type="GO" id="GO:0005829">
    <property type="term" value="C:cytosol"/>
    <property type="evidence" value="ECO:0007669"/>
    <property type="project" value="TreeGrafter"/>
</dbReference>
<evidence type="ECO:0000259" key="9">
    <source>
        <dbReference type="PROSITE" id="PS51352"/>
    </source>
</evidence>
<dbReference type="InterPro" id="IPR017937">
    <property type="entry name" value="Thioredoxin_CS"/>
</dbReference>
<evidence type="ECO:0000256" key="6">
    <source>
        <dbReference type="PIRNR" id="PIRNR000077"/>
    </source>
</evidence>
<dbReference type="STRING" id="1938817.SAMN06296008_1164"/>
<evidence type="ECO:0000256" key="4">
    <source>
        <dbReference type="ARBA" id="ARBA00023157"/>
    </source>
</evidence>
<evidence type="ECO:0000256" key="1">
    <source>
        <dbReference type="ARBA" id="ARBA00008987"/>
    </source>
</evidence>
<dbReference type="PANTHER" id="PTHR45663">
    <property type="entry name" value="GEO12009P1"/>
    <property type="match status" value="1"/>
</dbReference>
<evidence type="ECO:0000256" key="2">
    <source>
        <dbReference type="ARBA" id="ARBA00022448"/>
    </source>
</evidence>
<dbReference type="PROSITE" id="PS51352">
    <property type="entry name" value="THIOREDOXIN_2"/>
    <property type="match status" value="1"/>
</dbReference>
<feature type="active site" description="Nucleophile" evidence="7">
    <location>
        <position position="38"/>
    </location>
</feature>
<dbReference type="Pfam" id="PF00085">
    <property type="entry name" value="Thioredoxin"/>
    <property type="match status" value="1"/>
</dbReference>
<dbReference type="AlphaFoldDB" id="A0A1W2BVY1"/>
<organism evidence="10 11">
    <name type="scientific">Polynucleobacter kasalickyi</name>
    <dbReference type="NCBI Taxonomy" id="1938817"/>
    <lineage>
        <taxon>Bacteria</taxon>
        <taxon>Pseudomonadati</taxon>
        <taxon>Pseudomonadota</taxon>
        <taxon>Betaproteobacteria</taxon>
        <taxon>Burkholderiales</taxon>
        <taxon>Burkholderiaceae</taxon>
        <taxon>Polynucleobacter</taxon>
    </lineage>
</organism>
<sequence>MRQNVSTNVITELNQDNFQEMALAFKGISVVDFWSATCLPCKQMTRILEEIVQEIPEHVRISKINADDNPLLVQKYSVRALPTLLFFKDGKLMETKTGVDRKQVIRKAIESYLN</sequence>
<keyword evidence="4 8" id="KW-1015">Disulfide bond</keyword>
<keyword evidence="2" id="KW-0813">Transport</keyword>
<dbReference type="GO" id="GO:0015035">
    <property type="term" value="F:protein-disulfide reductase activity"/>
    <property type="evidence" value="ECO:0007669"/>
    <property type="project" value="InterPro"/>
</dbReference>
<dbReference type="PIRSF" id="PIRSF000077">
    <property type="entry name" value="Thioredoxin"/>
    <property type="match status" value="1"/>
</dbReference>
<evidence type="ECO:0000313" key="10">
    <source>
        <dbReference type="EMBL" id="SMC76866.1"/>
    </source>
</evidence>
<feature type="site" description="Deprotonates C-terminal active site Cys" evidence="7">
    <location>
        <position position="32"/>
    </location>
</feature>
<feature type="site" description="Contributes to redox potential value" evidence="7">
    <location>
        <position position="40"/>
    </location>
</feature>
<dbReference type="InterPro" id="IPR005746">
    <property type="entry name" value="Thioredoxin"/>
</dbReference>
<keyword evidence="5 8" id="KW-0676">Redox-active center</keyword>
<dbReference type="PANTHER" id="PTHR45663:SF11">
    <property type="entry name" value="GEO12009P1"/>
    <property type="match status" value="1"/>
</dbReference>
<proteinExistence type="inferred from homology"/>
<evidence type="ECO:0000256" key="8">
    <source>
        <dbReference type="PIRSR" id="PIRSR000077-4"/>
    </source>
</evidence>